<keyword evidence="3" id="KW-0540">Nuclease</keyword>
<evidence type="ECO:0000313" key="3">
    <source>
        <dbReference type="EMBL" id="RWZ64717.1"/>
    </source>
</evidence>
<keyword evidence="1" id="KW-0472">Membrane</keyword>
<proteinExistence type="predicted"/>
<keyword evidence="3" id="KW-0378">Hydrolase</keyword>
<name>A0A3S5CM69_9MICO</name>
<dbReference type="Pfam" id="PF03372">
    <property type="entry name" value="Exo_endo_phos"/>
    <property type="match status" value="1"/>
</dbReference>
<keyword evidence="1" id="KW-0812">Transmembrane</keyword>
<keyword evidence="1" id="KW-1133">Transmembrane helix</keyword>
<keyword evidence="3" id="KW-0255">Endonuclease</keyword>
<dbReference type="InterPro" id="IPR005135">
    <property type="entry name" value="Endo/exonuclease/phosphatase"/>
</dbReference>
<dbReference type="AlphaFoldDB" id="A0A3S5CM69"/>
<sequence>MLRFLGAVLTIAIAIACLVATWPQLVGAEHLWIVAQVVALRGVLVAAALAAAAVFLLLALARPLRPVAGTIAVLLVLTAGANAAIMGVRGVGDTSFADWTDDSVTVLSWNTLGDAPGAETIAHTALDSKADIISLPETTKETGIEVANRMREGGNPMWVLTVAFDQIAKARSTTILVSPRLGDYETVWNSNRDRAEEQARVGNTSVLPTVVLKPTDGNGPTIVAVHAVAPIPGQMENWRADLEWLATQCAEENVIMAGDFNATVDHMAGLATEDGATMGRCSDAGLLSGNAAVGTWSSAWPSLLGSPIDHVMATPNWETTGMRVIDDPALWASDHRPVLVQLSAAASSP</sequence>
<dbReference type="OrthoDB" id="2340043at2"/>
<keyword evidence="4" id="KW-1185">Reference proteome</keyword>
<protein>
    <submittedName>
        <fullName evidence="3">Endonuclease/exonuclease/phosphatase family protein</fullName>
    </submittedName>
</protein>
<feature type="domain" description="Endonuclease/exonuclease/phosphatase" evidence="2">
    <location>
        <begin position="107"/>
        <end position="335"/>
    </location>
</feature>
<feature type="transmembrane region" description="Helical" evidence="1">
    <location>
        <begin position="38"/>
        <end position="60"/>
    </location>
</feature>
<evidence type="ECO:0000313" key="4">
    <source>
        <dbReference type="Proteomes" id="UP000288603"/>
    </source>
</evidence>
<dbReference type="EMBL" id="RZNC01000002">
    <property type="protein sequence ID" value="RWZ64717.1"/>
    <property type="molecule type" value="Genomic_DNA"/>
</dbReference>
<dbReference type="Proteomes" id="UP000288603">
    <property type="component" value="Unassembled WGS sequence"/>
</dbReference>
<dbReference type="Gene3D" id="3.60.10.10">
    <property type="entry name" value="Endonuclease/exonuclease/phosphatase"/>
    <property type="match status" value="1"/>
</dbReference>
<dbReference type="SUPFAM" id="SSF56219">
    <property type="entry name" value="DNase I-like"/>
    <property type="match status" value="1"/>
</dbReference>
<evidence type="ECO:0000259" key="2">
    <source>
        <dbReference type="Pfam" id="PF03372"/>
    </source>
</evidence>
<reference evidence="3 4" key="1">
    <citation type="submission" date="2018-12" db="EMBL/GenBank/DDBJ databases">
        <authorList>
            <person name="Li F."/>
        </authorList>
    </citation>
    <scope>NUCLEOTIDE SEQUENCE [LARGE SCALE GENOMIC DNA]</scope>
    <source>
        <strain evidence="3 4">8H24J-4-2</strain>
    </source>
</reference>
<organism evidence="3 4">
    <name type="scientific">Labedella populi</name>
    <dbReference type="NCBI Taxonomy" id="2498850"/>
    <lineage>
        <taxon>Bacteria</taxon>
        <taxon>Bacillati</taxon>
        <taxon>Actinomycetota</taxon>
        <taxon>Actinomycetes</taxon>
        <taxon>Micrococcales</taxon>
        <taxon>Microbacteriaceae</taxon>
        <taxon>Labedella</taxon>
    </lineage>
</organism>
<dbReference type="GO" id="GO:0004519">
    <property type="term" value="F:endonuclease activity"/>
    <property type="evidence" value="ECO:0007669"/>
    <property type="project" value="UniProtKB-KW"/>
</dbReference>
<keyword evidence="3" id="KW-0269">Exonuclease</keyword>
<dbReference type="RefSeq" id="WP_128498494.1">
    <property type="nucleotide sequence ID" value="NZ_RZNC01000002.1"/>
</dbReference>
<dbReference type="PROSITE" id="PS51257">
    <property type="entry name" value="PROKAR_LIPOPROTEIN"/>
    <property type="match status" value="1"/>
</dbReference>
<gene>
    <name evidence="3" type="ORF">ELQ92_08280</name>
</gene>
<comment type="caution">
    <text evidence="3">The sequence shown here is derived from an EMBL/GenBank/DDBJ whole genome shotgun (WGS) entry which is preliminary data.</text>
</comment>
<accession>A0A3S5CM69</accession>
<evidence type="ECO:0000256" key="1">
    <source>
        <dbReference type="SAM" id="Phobius"/>
    </source>
</evidence>
<dbReference type="GO" id="GO:0004527">
    <property type="term" value="F:exonuclease activity"/>
    <property type="evidence" value="ECO:0007669"/>
    <property type="project" value="UniProtKB-KW"/>
</dbReference>
<feature type="transmembrane region" description="Helical" evidence="1">
    <location>
        <begin position="67"/>
        <end position="88"/>
    </location>
</feature>
<dbReference type="InterPro" id="IPR036691">
    <property type="entry name" value="Endo/exonu/phosph_ase_sf"/>
</dbReference>